<dbReference type="SUPFAM" id="SSF54197">
    <property type="entry name" value="HIT-like"/>
    <property type="match status" value="2"/>
</dbReference>
<evidence type="ECO:0000256" key="2">
    <source>
        <dbReference type="ARBA" id="ARBA00004947"/>
    </source>
</evidence>
<keyword evidence="7 19" id="KW-0548">Nucleotidyltransferase</keyword>
<dbReference type="InterPro" id="IPR005850">
    <property type="entry name" value="GalP_Utransf_C"/>
</dbReference>
<dbReference type="Pfam" id="PF02744">
    <property type="entry name" value="GalP_UDP_tr_C"/>
    <property type="match status" value="1"/>
</dbReference>
<evidence type="ECO:0000256" key="3">
    <source>
        <dbReference type="ARBA" id="ARBA00010951"/>
    </source>
</evidence>
<comment type="similarity">
    <text evidence="3">Belongs to the galactose-1-phosphate uridylyltransferase type 1 family.</text>
</comment>
<gene>
    <name evidence="19" type="ORF">MINT15_28110</name>
</gene>
<dbReference type="InterPro" id="IPR036265">
    <property type="entry name" value="HIT-like_sf"/>
</dbReference>
<organism evidence="19 20">
    <name type="scientific">Saccharomonospora viridis</name>
    <dbReference type="NCBI Taxonomy" id="1852"/>
    <lineage>
        <taxon>Bacteria</taxon>
        <taxon>Bacillati</taxon>
        <taxon>Actinomycetota</taxon>
        <taxon>Actinomycetes</taxon>
        <taxon>Pseudonocardiales</taxon>
        <taxon>Pseudonocardiaceae</taxon>
        <taxon>Saccharomonospora</taxon>
    </lineage>
</organism>
<accession>A0A837D478</accession>
<dbReference type="InterPro" id="IPR005849">
    <property type="entry name" value="GalP_Utransf_N"/>
</dbReference>
<evidence type="ECO:0000256" key="1">
    <source>
        <dbReference type="ARBA" id="ARBA00001107"/>
    </source>
</evidence>
<evidence type="ECO:0000256" key="10">
    <source>
        <dbReference type="ARBA" id="ARBA00023004"/>
    </source>
</evidence>
<keyword evidence="6 19" id="KW-0808">Transferase</keyword>
<comment type="caution">
    <text evidence="19">The sequence shown here is derived from an EMBL/GenBank/DDBJ whole genome shotgun (WGS) entry which is preliminary data.</text>
</comment>
<keyword evidence="11" id="KW-0299">Galactose metabolism</keyword>
<reference evidence="19 20" key="1">
    <citation type="submission" date="2014-10" db="EMBL/GenBank/DDBJ databases">
        <title>Genome sequence of Micropolyspora internatus JCM3315.</title>
        <authorList>
            <person name="Shin S.-K."/>
            <person name="Yi H."/>
        </authorList>
    </citation>
    <scope>NUCLEOTIDE SEQUENCE [LARGE SCALE GENOMIC DNA]</scope>
    <source>
        <strain evidence="19 20">JCM 3315</strain>
    </source>
</reference>
<dbReference type="AlphaFoldDB" id="A0A837D478"/>
<dbReference type="PANTHER" id="PTHR11943">
    <property type="entry name" value="GALACTOSE-1-PHOSPHATE URIDYLYLTRANSFERASE"/>
    <property type="match status" value="1"/>
</dbReference>
<evidence type="ECO:0000256" key="8">
    <source>
        <dbReference type="ARBA" id="ARBA00022723"/>
    </source>
</evidence>
<evidence type="ECO:0000259" key="17">
    <source>
        <dbReference type="Pfam" id="PF01087"/>
    </source>
</evidence>
<keyword evidence="8 15" id="KW-0479">Metal-binding</keyword>
<name>A0A837D478_9PSEU</name>
<evidence type="ECO:0000256" key="13">
    <source>
        <dbReference type="NCBIfam" id="TIGR00209"/>
    </source>
</evidence>
<dbReference type="FunFam" id="3.30.428.10:FF:000010">
    <property type="entry name" value="Galactose-1-phosphate uridylyltransferase"/>
    <property type="match status" value="1"/>
</dbReference>
<evidence type="ECO:0000313" key="19">
    <source>
        <dbReference type="EMBL" id="KHF42609.1"/>
    </source>
</evidence>
<dbReference type="UniPathway" id="UPA00214"/>
<dbReference type="GO" id="GO:0008270">
    <property type="term" value="F:zinc ion binding"/>
    <property type="evidence" value="ECO:0007669"/>
    <property type="project" value="InterPro"/>
</dbReference>
<evidence type="ECO:0000256" key="14">
    <source>
        <dbReference type="PIRSR" id="PIRSR000808-1"/>
    </source>
</evidence>
<evidence type="ECO:0000256" key="12">
    <source>
        <dbReference type="ARBA" id="ARBA00023277"/>
    </source>
</evidence>
<evidence type="ECO:0000256" key="6">
    <source>
        <dbReference type="ARBA" id="ARBA00022679"/>
    </source>
</evidence>
<evidence type="ECO:0000256" key="11">
    <source>
        <dbReference type="ARBA" id="ARBA00023144"/>
    </source>
</evidence>
<dbReference type="GO" id="GO:0008108">
    <property type="term" value="F:UDP-glucose:hexose-1-phosphate uridylyltransferase activity"/>
    <property type="evidence" value="ECO:0007669"/>
    <property type="project" value="UniProtKB-UniRule"/>
</dbReference>
<comment type="cofactor">
    <cofactor evidence="15">
        <name>Zn(2+)</name>
        <dbReference type="ChEBI" id="CHEBI:29105"/>
    </cofactor>
    <text evidence="15">Binds 1 zinc ion per subunit.</text>
</comment>
<keyword evidence="10" id="KW-0408">Iron</keyword>
<sequence length="374" mass="43047">MNQFARSSEFERNLSPVKRTRTKLADGRELLYFAADGENVSAPPDPRSLPPVSKSSQLRWDPLLDEWVMMASHRQNRTFMPARDDCPLCPSRDGRQTEIPASEYTVVIFENRFPSLSTEAHLEEVDVHHPLVAVRPGFGRCEVVCFTSDHNARFADLTPEQARLVVDAWADRTTELSTLDGVEQIFCFESRGREIGVTLSHPHGQIYAYPFVTPRTRRMLDVTRRYRERTGRDLHSDVVAAERRAGVRVLAETEHWVAFVPAAARWPVEVHLYPLRRVRTIPELDDAERDDFARLYLDVLRRFDRLYDSPLPYISAWHQAPITDDEDLSYLHLQLFSVRRSADKLKYLAGSESGMNAFITDVLPEDVAQRLREV</sequence>
<dbReference type="InterPro" id="IPR001937">
    <property type="entry name" value="GalP_UDPtransf1"/>
</dbReference>
<dbReference type="Pfam" id="PF01087">
    <property type="entry name" value="GalP_UDP_transf"/>
    <property type="match status" value="1"/>
</dbReference>
<keyword evidence="9 15" id="KW-0862">Zinc</keyword>
<dbReference type="EMBL" id="JRZE01000006">
    <property type="protein sequence ID" value="KHF42609.1"/>
    <property type="molecule type" value="Genomic_DNA"/>
</dbReference>
<evidence type="ECO:0000313" key="20">
    <source>
        <dbReference type="Proteomes" id="UP000030848"/>
    </source>
</evidence>
<dbReference type="Gene3D" id="3.30.428.10">
    <property type="entry name" value="HIT-like"/>
    <property type="match status" value="2"/>
</dbReference>
<evidence type="ECO:0000256" key="9">
    <source>
        <dbReference type="ARBA" id="ARBA00022833"/>
    </source>
</evidence>
<evidence type="ECO:0000256" key="15">
    <source>
        <dbReference type="PIRSR" id="PIRSR000808-3"/>
    </source>
</evidence>
<feature type="domain" description="Galactose-1-phosphate uridyl transferase N-terminal" evidence="17">
    <location>
        <begin position="55"/>
        <end position="212"/>
    </location>
</feature>
<feature type="domain" description="Galactose-1-phosphate uridyl transferase C-terminal" evidence="18">
    <location>
        <begin position="223"/>
        <end position="372"/>
    </location>
</feature>
<feature type="binding site" evidence="15">
    <location>
        <position position="201"/>
    </location>
    <ligand>
        <name>Zn(2+)</name>
        <dbReference type="ChEBI" id="CHEBI:29105"/>
    </ligand>
</feature>
<dbReference type="Proteomes" id="UP000030848">
    <property type="component" value="Unassembled WGS sequence"/>
</dbReference>
<comment type="pathway">
    <text evidence="2">Carbohydrate metabolism; galactose metabolism.</text>
</comment>
<evidence type="ECO:0000256" key="4">
    <source>
        <dbReference type="ARBA" id="ARBA00012384"/>
    </source>
</evidence>
<dbReference type="NCBIfam" id="TIGR00209">
    <property type="entry name" value="galT_1"/>
    <property type="match status" value="1"/>
</dbReference>
<feature type="active site" description="Tele-UMP-histidine intermediate" evidence="14">
    <location>
        <position position="203"/>
    </location>
</feature>
<evidence type="ECO:0000256" key="5">
    <source>
        <dbReference type="ARBA" id="ARBA00016340"/>
    </source>
</evidence>
<dbReference type="GO" id="GO:0033499">
    <property type="term" value="P:galactose catabolic process via UDP-galactose, Leloir pathway"/>
    <property type="evidence" value="ECO:0007669"/>
    <property type="project" value="TreeGrafter"/>
</dbReference>
<feature type="binding site" evidence="15">
    <location>
        <position position="86"/>
    </location>
    <ligand>
        <name>Zn(2+)</name>
        <dbReference type="ChEBI" id="CHEBI:29105"/>
    </ligand>
</feature>
<evidence type="ECO:0000256" key="16">
    <source>
        <dbReference type="SAM" id="MobiDB-lite"/>
    </source>
</evidence>
<dbReference type="PIRSF" id="PIRSF000808">
    <property type="entry name" value="GalT"/>
    <property type="match status" value="1"/>
</dbReference>
<dbReference type="PANTHER" id="PTHR11943:SF1">
    <property type="entry name" value="GALACTOSE-1-PHOSPHATE URIDYLYLTRANSFERASE"/>
    <property type="match status" value="1"/>
</dbReference>
<dbReference type="EC" id="2.7.7.12" evidence="4 13"/>
<keyword evidence="12" id="KW-0119">Carbohydrate metabolism</keyword>
<comment type="catalytic activity">
    <reaction evidence="1">
        <text>alpha-D-galactose 1-phosphate + UDP-alpha-D-glucose = alpha-D-glucose 1-phosphate + UDP-alpha-D-galactose</text>
        <dbReference type="Rhea" id="RHEA:13989"/>
        <dbReference type="ChEBI" id="CHEBI:58336"/>
        <dbReference type="ChEBI" id="CHEBI:58601"/>
        <dbReference type="ChEBI" id="CHEBI:58885"/>
        <dbReference type="ChEBI" id="CHEBI:66914"/>
        <dbReference type="EC" id="2.7.7.12"/>
    </reaction>
</comment>
<evidence type="ECO:0000256" key="7">
    <source>
        <dbReference type="ARBA" id="ARBA00022695"/>
    </source>
</evidence>
<dbReference type="OMA" id="CFENRGA"/>
<protein>
    <recommendedName>
        <fullName evidence="5 13">Galactose-1-phosphate uridylyltransferase</fullName>
        <ecNumber evidence="4 13">2.7.7.12</ecNumber>
    </recommendedName>
</protein>
<evidence type="ECO:0000259" key="18">
    <source>
        <dbReference type="Pfam" id="PF02744"/>
    </source>
</evidence>
<dbReference type="GO" id="GO:0005737">
    <property type="term" value="C:cytoplasm"/>
    <property type="evidence" value="ECO:0007669"/>
    <property type="project" value="TreeGrafter"/>
</dbReference>
<proteinExistence type="inferred from homology"/>
<feature type="region of interest" description="Disordered" evidence="16">
    <location>
        <begin position="36"/>
        <end position="55"/>
    </location>
</feature>
<dbReference type="CDD" id="cd00608">
    <property type="entry name" value="GalT"/>
    <property type="match status" value="1"/>
</dbReference>
<feature type="binding site" evidence="15">
    <location>
        <position position="89"/>
    </location>
    <ligand>
        <name>Zn(2+)</name>
        <dbReference type="ChEBI" id="CHEBI:29105"/>
    </ligand>
</feature>
<feature type="binding site" evidence="15">
    <location>
        <position position="150"/>
    </location>
    <ligand>
        <name>Zn(2+)</name>
        <dbReference type="ChEBI" id="CHEBI:29105"/>
    </ligand>
</feature>